<organism evidence="2 3">
    <name type="scientific">Bradyrhizobium zhanjiangense</name>
    <dbReference type="NCBI Taxonomy" id="1325107"/>
    <lineage>
        <taxon>Bacteria</taxon>
        <taxon>Pseudomonadati</taxon>
        <taxon>Pseudomonadota</taxon>
        <taxon>Alphaproteobacteria</taxon>
        <taxon>Hyphomicrobiales</taxon>
        <taxon>Nitrobacteraceae</taxon>
        <taxon>Bradyrhizobium</taxon>
    </lineage>
</organism>
<protein>
    <recommendedName>
        <fullName evidence="4">DUF3175 domain-containing protein</fullName>
    </recommendedName>
</protein>
<proteinExistence type="predicted"/>
<evidence type="ECO:0000313" key="2">
    <source>
        <dbReference type="EMBL" id="RXG94974.1"/>
    </source>
</evidence>
<feature type="compositionally biased region" description="Basic residues" evidence="1">
    <location>
        <begin position="33"/>
        <end position="44"/>
    </location>
</feature>
<comment type="caution">
    <text evidence="2">The sequence shown here is derived from an EMBL/GenBank/DDBJ whole genome shotgun (WGS) entry which is preliminary data.</text>
</comment>
<dbReference type="EMBL" id="RDRA01000008">
    <property type="protein sequence ID" value="RXG94974.1"/>
    <property type="molecule type" value="Genomic_DNA"/>
</dbReference>
<keyword evidence="3" id="KW-1185">Reference proteome</keyword>
<gene>
    <name evidence="2" type="ORF">EAS62_15670</name>
</gene>
<evidence type="ECO:0000313" key="3">
    <source>
        <dbReference type="Proteomes" id="UP000289946"/>
    </source>
</evidence>
<sequence length="61" mass="7030">MKRLRFKRKSSLRAQLAVEARQLRDEAESYPPGHKRNSLLRKARRNEVASDVAGWLISPGK</sequence>
<reference evidence="2 3" key="1">
    <citation type="submission" date="2018-10" db="EMBL/GenBank/DDBJ databases">
        <title>Bradyrhizobium sp. nov., isolated from effective nodules of peanut in China.</title>
        <authorList>
            <person name="Li Y."/>
        </authorList>
    </citation>
    <scope>NUCLEOTIDE SEQUENCE [LARGE SCALE GENOMIC DNA]</scope>
    <source>
        <strain evidence="2 3">CCBAU 51781</strain>
    </source>
</reference>
<feature type="region of interest" description="Disordered" evidence="1">
    <location>
        <begin position="24"/>
        <end position="48"/>
    </location>
</feature>
<name>A0ABY0DLJ3_9BRAD</name>
<evidence type="ECO:0000256" key="1">
    <source>
        <dbReference type="SAM" id="MobiDB-lite"/>
    </source>
</evidence>
<accession>A0ABY0DLJ3</accession>
<evidence type="ECO:0008006" key="4">
    <source>
        <dbReference type="Google" id="ProtNLM"/>
    </source>
</evidence>
<dbReference type="Proteomes" id="UP000289946">
    <property type="component" value="Unassembled WGS sequence"/>
</dbReference>